<dbReference type="Proteomes" id="UP001066276">
    <property type="component" value="Chromosome 7"/>
</dbReference>
<evidence type="ECO:0000313" key="2">
    <source>
        <dbReference type="EMBL" id="KAJ1123477.1"/>
    </source>
</evidence>
<feature type="compositionally biased region" description="Low complexity" evidence="1">
    <location>
        <begin position="104"/>
        <end position="117"/>
    </location>
</feature>
<evidence type="ECO:0000313" key="3">
    <source>
        <dbReference type="Proteomes" id="UP001066276"/>
    </source>
</evidence>
<name>A0AAV7P5E3_PLEWA</name>
<comment type="caution">
    <text evidence="2">The sequence shown here is derived from an EMBL/GenBank/DDBJ whole genome shotgun (WGS) entry which is preliminary data.</text>
</comment>
<organism evidence="2 3">
    <name type="scientific">Pleurodeles waltl</name>
    <name type="common">Iberian ribbed newt</name>
    <dbReference type="NCBI Taxonomy" id="8319"/>
    <lineage>
        <taxon>Eukaryota</taxon>
        <taxon>Metazoa</taxon>
        <taxon>Chordata</taxon>
        <taxon>Craniata</taxon>
        <taxon>Vertebrata</taxon>
        <taxon>Euteleostomi</taxon>
        <taxon>Amphibia</taxon>
        <taxon>Batrachia</taxon>
        <taxon>Caudata</taxon>
        <taxon>Salamandroidea</taxon>
        <taxon>Salamandridae</taxon>
        <taxon>Pleurodelinae</taxon>
        <taxon>Pleurodeles</taxon>
    </lineage>
</organism>
<feature type="region of interest" description="Disordered" evidence="1">
    <location>
        <begin position="1"/>
        <end position="49"/>
    </location>
</feature>
<dbReference type="EMBL" id="JANPWB010000011">
    <property type="protein sequence ID" value="KAJ1123477.1"/>
    <property type="molecule type" value="Genomic_DNA"/>
</dbReference>
<feature type="compositionally biased region" description="Low complexity" evidence="1">
    <location>
        <begin position="65"/>
        <end position="74"/>
    </location>
</feature>
<evidence type="ECO:0008006" key="4">
    <source>
        <dbReference type="Google" id="ProtNLM"/>
    </source>
</evidence>
<sequence length="221" mass="23040">MRRPHTPHGSPLPSEASRRERPDESGAAPASPALTSVLFAGPTSGRDRSVWCVEAPGHCVSRMLQGRPQSRGQPSGPGPPSQTASGSQQGRPGNSPARPKTKQSNGLLPLGSGPPGSVKILGRSGPDWPVLPLVRPEVHLPGTRPPPPRPGYRPDGLLNPGGERDPRQPGLPPTHRRRPHAGSLHQASPAPLLPHSPSASDSGLSATFGDCGRVPWSEPPS</sequence>
<feature type="region of interest" description="Disordered" evidence="1">
    <location>
        <begin position="62"/>
        <end position="221"/>
    </location>
</feature>
<feature type="compositionally biased region" description="Low complexity" evidence="1">
    <location>
        <begin position="81"/>
        <end position="90"/>
    </location>
</feature>
<protein>
    <recommendedName>
        <fullName evidence="4">Basic proline-rich protein-like</fullName>
    </recommendedName>
</protein>
<gene>
    <name evidence="2" type="ORF">NDU88_001946</name>
</gene>
<proteinExistence type="predicted"/>
<accession>A0AAV7P5E3</accession>
<evidence type="ECO:0000256" key="1">
    <source>
        <dbReference type="SAM" id="MobiDB-lite"/>
    </source>
</evidence>
<keyword evidence="3" id="KW-1185">Reference proteome</keyword>
<reference evidence="2" key="1">
    <citation type="journal article" date="2022" name="bioRxiv">
        <title>Sequencing and chromosome-scale assembly of the giantPleurodeles waltlgenome.</title>
        <authorList>
            <person name="Brown T."/>
            <person name="Elewa A."/>
            <person name="Iarovenko S."/>
            <person name="Subramanian E."/>
            <person name="Araus A.J."/>
            <person name="Petzold A."/>
            <person name="Susuki M."/>
            <person name="Suzuki K.-i.T."/>
            <person name="Hayashi T."/>
            <person name="Toyoda A."/>
            <person name="Oliveira C."/>
            <person name="Osipova E."/>
            <person name="Leigh N.D."/>
            <person name="Simon A."/>
            <person name="Yun M.H."/>
        </authorList>
    </citation>
    <scope>NUCLEOTIDE SEQUENCE</scope>
    <source>
        <strain evidence="2">20211129_DDA</strain>
        <tissue evidence="2">Liver</tissue>
    </source>
</reference>
<dbReference type="AlphaFoldDB" id="A0AAV7P5E3"/>
<feature type="compositionally biased region" description="Low complexity" evidence="1">
    <location>
        <begin position="187"/>
        <end position="200"/>
    </location>
</feature>